<name>A0A814AQH2_9BILA</name>
<reference evidence="2" key="1">
    <citation type="submission" date="2021-02" db="EMBL/GenBank/DDBJ databases">
        <authorList>
            <person name="Nowell W R."/>
        </authorList>
    </citation>
    <scope>NUCLEOTIDE SEQUENCE</scope>
</reference>
<feature type="transmembrane region" description="Helical" evidence="1">
    <location>
        <begin position="110"/>
        <end position="132"/>
    </location>
</feature>
<dbReference type="AlphaFoldDB" id="A0A814AQH2"/>
<organism evidence="2 6">
    <name type="scientific">Adineta steineri</name>
    <dbReference type="NCBI Taxonomy" id="433720"/>
    <lineage>
        <taxon>Eukaryota</taxon>
        <taxon>Metazoa</taxon>
        <taxon>Spiralia</taxon>
        <taxon>Gnathifera</taxon>
        <taxon>Rotifera</taxon>
        <taxon>Eurotatoria</taxon>
        <taxon>Bdelloidea</taxon>
        <taxon>Adinetida</taxon>
        <taxon>Adinetidae</taxon>
        <taxon>Adineta</taxon>
    </lineage>
</organism>
<protein>
    <submittedName>
        <fullName evidence="2">Uncharacterized protein</fullName>
    </submittedName>
</protein>
<dbReference type="Proteomes" id="UP000663891">
    <property type="component" value="Unassembled WGS sequence"/>
</dbReference>
<evidence type="ECO:0000313" key="2">
    <source>
        <dbReference type="EMBL" id="CAF0918311.1"/>
    </source>
</evidence>
<feature type="transmembrane region" description="Helical" evidence="1">
    <location>
        <begin position="252"/>
        <end position="271"/>
    </location>
</feature>
<evidence type="ECO:0000313" key="5">
    <source>
        <dbReference type="EMBL" id="CAF3877759.1"/>
    </source>
</evidence>
<comment type="caution">
    <text evidence="2">The sequence shown here is derived from an EMBL/GenBank/DDBJ whole genome shotgun (WGS) entry which is preliminary data.</text>
</comment>
<proteinExistence type="predicted"/>
<evidence type="ECO:0000313" key="3">
    <source>
        <dbReference type="EMBL" id="CAF1006796.1"/>
    </source>
</evidence>
<keyword evidence="1" id="KW-0812">Transmembrane</keyword>
<feature type="transmembrane region" description="Helical" evidence="1">
    <location>
        <begin position="185"/>
        <end position="208"/>
    </location>
</feature>
<feature type="transmembrane region" description="Helical" evidence="1">
    <location>
        <begin position="220"/>
        <end position="240"/>
    </location>
</feature>
<dbReference type="Proteomes" id="UP000663860">
    <property type="component" value="Unassembled WGS sequence"/>
</dbReference>
<keyword evidence="1" id="KW-0472">Membrane</keyword>
<dbReference type="EMBL" id="CAJOBB010001589">
    <property type="protein sequence ID" value="CAF3877759.1"/>
    <property type="molecule type" value="Genomic_DNA"/>
</dbReference>
<feature type="transmembrane region" description="Helical" evidence="1">
    <location>
        <begin position="24"/>
        <end position="45"/>
    </location>
</feature>
<dbReference type="Proteomes" id="UP000663881">
    <property type="component" value="Unassembled WGS sequence"/>
</dbReference>
<accession>A0A814AQH2</accession>
<evidence type="ECO:0000256" key="1">
    <source>
        <dbReference type="SAM" id="Phobius"/>
    </source>
</evidence>
<dbReference type="PANTHER" id="PTHR33802:SF1">
    <property type="entry name" value="XK-RELATED PROTEIN"/>
    <property type="match status" value="1"/>
</dbReference>
<sequence length="299" mass="34065">MDAFFGKALLNNGTETKYEHDGGVIATIFIALLSFIFTCVINGLASNGPNKLFRKSTARVSDENPTEFTPAGPTFSLWGLIYTWQLAFLIYAIVNIWRKTDDGYLYIHPYTLHIAIFILFIANMLLNSFWLILWDRLKFTFSTIVIYMMLATIVGATVFDHILLWHTRWDFIRLNISGDIWIMRFIVLNGHALYSAWLLVAASLNLAISLKTKLSLSNEGLATTLSLIVLTIGIIIYWILENFVFPSQMAYTWSPWLVWFIALAGILGKNWKLLREKSLNQLLVYTKQEIPTGSHPAGL</sequence>
<dbReference type="OrthoDB" id="5586934at2759"/>
<gene>
    <name evidence="2" type="ORF">IZO911_LOCUS13168</name>
    <name evidence="5" type="ORF">KXQ929_LOCUS21584</name>
    <name evidence="4" type="ORF">OKA104_LOCUS8205</name>
    <name evidence="3" type="ORF">VCS650_LOCUS15039</name>
</gene>
<keyword evidence="1" id="KW-1133">Transmembrane helix</keyword>
<dbReference type="PANTHER" id="PTHR33802">
    <property type="entry name" value="SI:CH211-161H7.5-RELATED"/>
    <property type="match status" value="1"/>
</dbReference>
<feature type="transmembrane region" description="Helical" evidence="1">
    <location>
        <begin position="77"/>
        <end position="98"/>
    </location>
</feature>
<dbReference type="Proteomes" id="UP000663868">
    <property type="component" value="Unassembled WGS sequence"/>
</dbReference>
<dbReference type="EMBL" id="CAJNOE010000104">
    <property type="protein sequence ID" value="CAF0918311.1"/>
    <property type="molecule type" value="Genomic_DNA"/>
</dbReference>
<dbReference type="EMBL" id="CAJNON010000128">
    <property type="protein sequence ID" value="CAF1006796.1"/>
    <property type="molecule type" value="Genomic_DNA"/>
</dbReference>
<feature type="transmembrane region" description="Helical" evidence="1">
    <location>
        <begin position="144"/>
        <end position="165"/>
    </location>
</feature>
<evidence type="ECO:0000313" key="6">
    <source>
        <dbReference type="Proteomes" id="UP000663860"/>
    </source>
</evidence>
<dbReference type="EMBL" id="CAJOAY010000328">
    <property type="protein sequence ID" value="CAF3632487.1"/>
    <property type="molecule type" value="Genomic_DNA"/>
</dbReference>
<evidence type="ECO:0000313" key="4">
    <source>
        <dbReference type="EMBL" id="CAF3632487.1"/>
    </source>
</evidence>